<protein>
    <submittedName>
        <fullName evidence="3">DUF4127 family protein</fullName>
    </submittedName>
</protein>
<feature type="region of interest" description="Disordered" evidence="1">
    <location>
        <begin position="349"/>
        <end position="369"/>
    </location>
</feature>
<keyword evidence="2" id="KW-0732">Signal</keyword>
<dbReference type="Proteomes" id="UP000772151">
    <property type="component" value="Unassembled WGS sequence"/>
</dbReference>
<dbReference type="InterPro" id="IPR025394">
    <property type="entry name" value="DUF4127"/>
</dbReference>
<evidence type="ECO:0000256" key="2">
    <source>
        <dbReference type="SAM" id="SignalP"/>
    </source>
</evidence>
<dbReference type="Pfam" id="PF13552">
    <property type="entry name" value="DUF4127"/>
    <property type="match status" value="1"/>
</dbReference>
<sequence>MELKKIITLFAIALCLALLPTNFSTAAAASTVQGKKIIFIPLDNRPITDKETREVAEKAGYNIVVPPETLLGSREQHGDPDGLWQWLRENAPGAKAAVVSTDTMLYGSLVASRNHELTQEQINDRVSRFQKLHEDFPRLPIYGFGTILRTLLTATHSGAGMEPAIYQQNAVKIRDYSALRDKTEMGLASPKEQRAMQKLEKEIAPAVMEDWTHRHNLNYNANKALMDLTRQNNLSFLLLGGDDGALYSQTHYEIRHLQEYGQNIGKTKFQVTSGADELAMVMLCRAILDDKRDIPFVYTAYNIGKGRDTIPAYCNEKIGMDMDNTIIAAGGMQVPAPERAELIMAINTNPDGKTGEANSPANTTKPRKGTKPFVNMVKDFVSKGYPTAVADIAYGNGADNALMNELHKADLQFKLLAYGGWNTATNTTGFLLGTGMLAKWMDRQSQEELMLTRYLEDWGYQANVRQSLAAAVWSQPGYNQQTGDLNGARSFAAAKGTELLKAFAQNNIKIPAGLSLEKFHITHPWNRLFECAIFF</sequence>
<reference evidence="3" key="1">
    <citation type="submission" date="2019-04" db="EMBL/GenBank/DDBJ databases">
        <title>Evolution of Biomass-Degrading Anaerobic Consortia Revealed by Metagenomics.</title>
        <authorList>
            <person name="Peng X."/>
        </authorList>
    </citation>
    <scope>NUCLEOTIDE SEQUENCE</scope>
    <source>
        <strain evidence="3">SIG242</strain>
    </source>
</reference>
<evidence type="ECO:0000313" key="3">
    <source>
        <dbReference type="EMBL" id="MBE6085207.1"/>
    </source>
</evidence>
<dbReference type="AlphaFoldDB" id="A0A927WL56"/>
<accession>A0A927WL56</accession>
<comment type="caution">
    <text evidence="3">The sequence shown here is derived from an EMBL/GenBank/DDBJ whole genome shotgun (WGS) entry which is preliminary data.</text>
</comment>
<proteinExistence type="predicted"/>
<feature type="signal peptide" evidence="2">
    <location>
        <begin position="1"/>
        <end position="26"/>
    </location>
</feature>
<gene>
    <name evidence="3" type="ORF">E7203_07060</name>
</gene>
<dbReference type="EMBL" id="SVCA01000005">
    <property type="protein sequence ID" value="MBE6085207.1"/>
    <property type="molecule type" value="Genomic_DNA"/>
</dbReference>
<organism evidence="3 4">
    <name type="scientific">Selenomonas ruminantium</name>
    <dbReference type="NCBI Taxonomy" id="971"/>
    <lineage>
        <taxon>Bacteria</taxon>
        <taxon>Bacillati</taxon>
        <taxon>Bacillota</taxon>
        <taxon>Negativicutes</taxon>
        <taxon>Selenomonadales</taxon>
        <taxon>Selenomonadaceae</taxon>
        <taxon>Selenomonas</taxon>
    </lineage>
</organism>
<feature type="chain" id="PRO_5039566292" evidence="2">
    <location>
        <begin position="27"/>
        <end position="535"/>
    </location>
</feature>
<evidence type="ECO:0000313" key="4">
    <source>
        <dbReference type="Proteomes" id="UP000772151"/>
    </source>
</evidence>
<name>A0A927WL56_SELRU</name>
<feature type="compositionally biased region" description="Polar residues" evidence="1">
    <location>
        <begin position="349"/>
        <end position="364"/>
    </location>
</feature>
<evidence type="ECO:0000256" key="1">
    <source>
        <dbReference type="SAM" id="MobiDB-lite"/>
    </source>
</evidence>